<dbReference type="Proteomes" id="UP000273500">
    <property type="component" value="Unassembled WGS sequence"/>
</dbReference>
<feature type="region of interest" description="Disordered" evidence="1">
    <location>
        <begin position="931"/>
        <end position="951"/>
    </location>
</feature>
<evidence type="ECO:0000313" key="5">
    <source>
        <dbReference type="Proteomes" id="UP000273500"/>
    </source>
</evidence>
<evidence type="ECO:0000313" key="4">
    <source>
        <dbReference type="EMBL" id="RSK49379.1"/>
    </source>
</evidence>
<dbReference type="Gene3D" id="2.60.40.10">
    <property type="entry name" value="Immunoglobulins"/>
    <property type="match status" value="1"/>
</dbReference>
<evidence type="ECO:0000259" key="3">
    <source>
        <dbReference type="SMART" id="SM00060"/>
    </source>
</evidence>
<evidence type="ECO:0000256" key="2">
    <source>
        <dbReference type="SAM" id="SignalP"/>
    </source>
</evidence>
<comment type="caution">
    <text evidence="4">The sequence shown here is derived from an EMBL/GenBank/DDBJ whole genome shotgun (WGS) entry which is preliminary data.</text>
</comment>
<sequence length="1179" mass="118561">MQAFSSLSRLMTALLVLLSLTSRAQTPYALSSGNYAENFSQISGWTDNFASGTGAAPFSVATPSPTLPNQNLVFNTGTSGGVQKGTGTILLLATGNDNANAAAFDLNLDFTGTTAGTISLTWAEVNNSSGNRQSTFKLQTNTGTSGAWVDLPGSSVVLTNNTASSGQLTALALPAAFDNSATAKIRFYIVPTAGGTNPSGSRPKISLDNLAVTAMTAGPVTPKITTSAISGSPFCVTASAGSAVSVPYTVTGGLTGTFAAQLSDASGSFAADLTQNLIGSGSATPITATLPAGTPAGTGYRIRVVHAASGTIGSANTADLTVTNPPASNSVTLNATSGQSITTTGTGSPITASATAPSAFTWAYGTNSMGPFPTAISTATAASYTPRGADFGGVAGTYYLVAQASSTCGSVSATSAPVTITVSAPQPTVTASPNPVPDFGSVATGSASAAKPVALTGSNLSGDVTLTPPAGFQLRTGTSAFSCAPLTLPAGSGSLSATVEVRFVPALAQAYTGSITVSTAGAGTLPGIAVSGTGTSPAYPPSVRTILPSAVTSSAATTGGEVQEEGGAAVTARGVAYATMPAPTTQDDFTQEGTGLGTFTSQLIGLAPSTTYYARAYATNAQGTSYGEQVSFTTSAVTLAAEPTQGSTLTATTVSPTSVTLTISGGDGAKQLLLATPGPALTFQPTDGTTYVGNSAFGQGDQPTPGTYVVLAGSAGSLTITGLTADTEYTFAVFDYNDDNTSGAENYLLTPHGELTLSTPPLPAGLLMAENFDYPAGDRLTDHGWTAHSAPGTSAILLSAPGLAYNGYDAAGFNRPAAVNAAAALTASGEDVSRTFPAQAAGTAVYASALVNVSSASTADYFLHLSTDPVVSTFRARLFVRSASGGKIQFGVSGSGTTTQYDPTLYELNTTYLLVMRYTFGPSGAETKLYVNPGQSEPATSGATSTESATSAPGSIGAVALRQGSNTSPLLLDGLRVANSYSAARAFSAPLPVTLTAFTAARQPTGGVQLQWATAQELNARLFRVQRSFDGRTFTSISSQAAAGTTTQARRYQALDAAAPATALYYRLAQEDTDGTLHYSSIVSVGPGTDRMASLTVAPNPADSGQPLTLTVSGRAGQRLTLQVLDNAGRLQHTQAIQPPTEAASLPLQLPANLPAGTYILRVTGAGTVPLHTRLVLTR</sequence>
<dbReference type="EMBL" id="RWIT01000003">
    <property type="protein sequence ID" value="RSK49379.1"/>
    <property type="molecule type" value="Genomic_DNA"/>
</dbReference>
<dbReference type="InterPro" id="IPR036116">
    <property type="entry name" value="FN3_sf"/>
</dbReference>
<protein>
    <recommendedName>
        <fullName evidence="3">Fibronectin type-III domain-containing protein</fullName>
    </recommendedName>
</protein>
<feature type="domain" description="Fibronectin type-III" evidence="3">
    <location>
        <begin position="643"/>
        <end position="743"/>
    </location>
</feature>
<accession>A0A3R9P3K0</accession>
<dbReference type="AlphaFoldDB" id="A0A3R9P3K0"/>
<feature type="signal peptide" evidence="2">
    <location>
        <begin position="1"/>
        <end position="24"/>
    </location>
</feature>
<evidence type="ECO:0000256" key="1">
    <source>
        <dbReference type="SAM" id="MobiDB-lite"/>
    </source>
</evidence>
<dbReference type="InterPro" id="IPR013783">
    <property type="entry name" value="Ig-like_fold"/>
</dbReference>
<name>A0A3R9P3K0_9BACT</name>
<reference evidence="4 5" key="1">
    <citation type="submission" date="2018-12" db="EMBL/GenBank/DDBJ databases">
        <authorList>
            <person name="Feng G."/>
            <person name="Zhu H."/>
        </authorList>
    </citation>
    <scope>NUCLEOTIDE SEQUENCE [LARGE SCALE GENOMIC DNA]</scope>
    <source>
        <strain evidence="4 5">KCTC 12533</strain>
    </source>
</reference>
<organism evidence="4 5">
    <name type="scientific">Hymenobacter rigui</name>
    <dbReference type="NCBI Taxonomy" id="334424"/>
    <lineage>
        <taxon>Bacteria</taxon>
        <taxon>Pseudomonadati</taxon>
        <taxon>Bacteroidota</taxon>
        <taxon>Cytophagia</taxon>
        <taxon>Cytophagales</taxon>
        <taxon>Hymenobacteraceae</taxon>
        <taxon>Hymenobacter</taxon>
    </lineage>
</organism>
<proteinExistence type="predicted"/>
<feature type="compositionally biased region" description="Low complexity" evidence="1">
    <location>
        <begin position="936"/>
        <end position="951"/>
    </location>
</feature>
<keyword evidence="2" id="KW-0732">Signal</keyword>
<feature type="domain" description="Fibronectin type-III" evidence="3">
    <location>
        <begin position="449"/>
        <end position="625"/>
    </location>
</feature>
<keyword evidence="5" id="KW-1185">Reference proteome</keyword>
<dbReference type="SMART" id="SM00060">
    <property type="entry name" value="FN3"/>
    <property type="match status" value="2"/>
</dbReference>
<dbReference type="InterPro" id="IPR003961">
    <property type="entry name" value="FN3_dom"/>
</dbReference>
<dbReference type="SUPFAM" id="SSF49265">
    <property type="entry name" value="Fibronectin type III"/>
    <property type="match status" value="1"/>
</dbReference>
<gene>
    <name evidence="4" type="ORF">EI291_07750</name>
</gene>
<feature type="chain" id="PRO_5018622148" description="Fibronectin type-III domain-containing protein" evidence="2">
    <location>
        <begin position="25"/>
        <end position="1179"/>
    </location>
</feature>